<dbReference type="EMBL" id="JH712314">
    <property type="protein sequence ID" value="EFO15119.2"/>
    <property type="molecule type" value="Genomic_DNA"/>
</dbReference>
<dbReference type="OrthoDB" id="5873024at2759"/>
<reference evidence="1" key="1">
    <citation type="submission" date="2012-04" db="EMBL/GenBank/DDBJ databases">
        <title>The Genome Sequence of Loa loa.</title>
        <authorList>
            <consortium name="The Broad Institute Genome Sequencing Platform"/>
            <consortium name="Broad Institute Genome Sequencing Center for Infectious Disease"/>
            <person name="Nutman T.B."/>
            <person name="Fink D.L."/>
            <person name="Russ C."/>
            <person name="Young S."/>
            <person name="Zeng Q."/>
            <person name="Gargeya S."/>
            <person name="Alvarado L."/>
            <person name="Berlin A."/>
            <person name="Chapman S.B."/>
            <person name="Chen Z."/>
            <person name="Freedman E."/>
            <person name="Gellesch M."/>
            <person name="Goldberg J."/>
            <person name="Griggs A."/>
            <person name="Gujja S."/>
            <person name="Heilman E.R."/>
            <person name="Heiman D."/>
            <person name="Howarth C."/>
            <person name="Mehta T."/>
            <person name="Neiman D."/>
            <person name="Pearson M."/>
            <person name="Roberts A."/>
            <person name="Saif S."/>
            <person name="Shea T."/>
            <person name="Shenoy N."/>
            <person name="Sisk P."/>
            <person name="Stolte C."/>
            <person name="Sykes S."/>
            <person name="White J."/>
            <person name="Yandava C."/>
            <person name="Haas B."/>
            <person name="Henn M.R."/>
            <person name="Nusbaum C."/>
            <person name="Birren B."/>
        </authorList>
    </citation>
    <scope>NUCLEOTIDE SEQUENCE [LARGE SCALE GENOMIC DNA]</scope>
</reference>
<dbReference type="GeneID" id="9950865"/>
<sequence>TYSINNLEELNWMMLTMKIFRHCVIVYLLTYAYGISDDEKEHSSILTSPEAEDLERQLFLNAKRAGARAFSPMKGNNFENHFFPNMKRHQTFSPYYYYQQPKRGGGHPFYTFWGPSNAGDIKYDESMPFYKRHSSLRDSADYIY</sequence>
<proteinExistence type="predicted"/>
<accession>A0A1S0TJC9</accession>
<dbReference type="KEGG" id="loa:LOAG_13393"/>
<dbReference type="OMA" id="QTFSPYY"/>
<dbReference type="AlphaFoldDB" id="A0A1S0TJC9"/>
<feature type="non-terminal residue" evidence="1">
    <location>
        <position position="1"/>
    </location>
</feature>
<dbReference type="RefSeq" id="XP_020301200.1">
    <property type="nucleotide sequence ID" value="XM_020448676.1"/>
</dbReference>
<dbReference type="InParanoid" id="A0A1S0TJC9"/>
<evidence type="ECO:0000313" key="1">
    <source>
        <dbReference type="EMBL" id="EFO15119.2"/>
    </source>
</evidence>
<protein>
    <submittedName>
        <fullName evidence="1">Uncharacterized protein</fullName>
    </submittedName>
</protein>
<name>A0A1S0TJC9_LOALO</name>
<gene>
    <name evidence="1" type="ORF">LOAG_13393</name>
</gene>
<organism evidence="1">
    <name type="scientific">Loa loa</name>
    <name type="common">Eye worm</name>
    <name type="synonym">Filaria loa</name>
    <dbReference type="NCBI Taxonomy" id="7209"/>
    <lineage>
        <taxon>Eukaryota</taxon>
        <taxon>Metazoa</taxon>
        <taxon>Ecdysozoa</taxon>
        <taxon>Nematoda</taxon>
        <taxon>Chromadorea</taxon>
        <taxon>Rhabditida</taxon>
        <taxon>Spirurina</taxon>
        <taxon>Spiruromorpha</taxon>
        <taxon>Filarioidea</taxon>
        <taxon>Onchocercidae</taxon>
        <taxon>Loa</taxon>
    </lineage>
</organism>
<dbReference type="CTD" id="9950865"/>